<dbReference type="PANTHER" id="PTHR46623:SF10">
    <property type="entry name" value="CARBOXYMETHYLENEBUTENOLIDASE HOMOLOG"/>
    <property type="match status" value="1"/>
</dbReference>
<proteinExistence type="predicted"/>
<dbReference type="GO" id="GO:0016787">
    <property type="term" value="F:hydrolase activity"/>
    <property type="evidence" value="ECO:0007669"/>
    <property type="project" value="InterPro"/>
</dbReference>
<dbReference type="Gene3D" id="3.40.50.1820">
    <property type="entry name" value="alpha/beta hydrolase"/>
    <property type="match status" value="1"/>
</dbReference>
<name>F4PX00_CACFS</name>
<dbReference type="Proteomes" id="UP000007797">
    <property type="component" value="Unassembled WGS sequence"/>
</dbReference>
<protein>
    <submittedName>
        <fullName evidence="2">Carboxymethylenebutenolidase</fullName>
    </submittedName>
</protein>
<dbReference type="RefSeq" id="XP_004358149.1">
    <property type="nucleotide sequence ID" value="XM_004358092.1"/>
</dbReference>
<evidence type="ECO:0000313" key="2">
    <source>
        <dbReference type="EMBL" id="EGG19803.1"/>
    </source>
</evidence>
<sequence>MGDGLVCDTYVSLPKGLEEGNKKKRDVPAILFLMDAIGLRPRIEEMVDVIASQGYYVIAPNLFYRTGKQPMVDNLQELLAQGQSGREQLFTHLRPIMMSLKPESIMEDIGKWIGYIDRQTEHGVVPNAPIGVVGYCMGGTNAFRASAIYPDRIVAVASFHGGNLVTDQTNSPHLSASKVKAELYFGHADNDHSIGPQQIATLEKTLTDANIKYTSEVYQGAAHGYTMKDTVMYNEAGEKRHWVALTDLLTRVFKQPQQQQQQSRS</sequence>
<evidence type="ECO:0000259" key="1">
    <source>
        <dbReference type="Pfam" id="PF01738"/>
    </source>
</evidence>
<dbReference type="SUPFAM" id="SSF53474">
    <property type="entry name" value="alpha/beta-Hydrolases"/>
    <property type="match status" value="1"/>
</dbReference>
<dbReference type="OMA" id="EHTIEWY"/>
<keyword evidence="3" id="KW-1185">Reference proteome</keyword>
<dbReference type="Pfam" id="PF01738">
    <property type="entry name" value="DLH"/>
    <property type="match status" value="1"/>
</dbReference>
<dbReference type="KEGG" id="dfa:DFA_06905"/>
<gene>
    <name evidence="2" type="primary">cmbl</name>
    <name evidence="2" type="ORF">DFA_06905</name>
</gene>
<accession>F4PX00</accession>
<dbReference type="GeneID" id="14871971"/>
<dbReference type="InterPro" id="IPR029058">
    <property type="entry name" value="AB_hydrolase_fold"/>
</dbReference>
<feature type="domain" description="Dienelactone hydrolase" evidence="1">
    <location>
        <begin position="22"/>
        <end position="252"/>
    </location>
</feature>
<dbReference type="PANTHER" id="PTHR46623">
    <property type="entry name" value="CARBOXYMETHYLENEBUTENOLIDASE-RELATED"/>
    <property type="match status" value="1"/>
</dbReference>
<reference evidence="3" key="1">
    <citation type="journal article" date="2011" name="Genome Res.">
        <title>Phylogeny-wide analysis of social amoeba genomes highlights ancient origins for complex intercellular communication.</title>
        <authorList>
            <person name="Heidel A.J."/>
            <person name="Lawal H.M."/>
            <person name="Felder M."/>
            <person name="Schilde C."/>
            <person name="Helps N.R."/>
            <person name="Tunggal B."/>
            <person name="Rivero F."/>
            <person name="John U."/>
            <person name="Schleicher M."/>
            <person name="Eichinger L."/>
            <person name="Platzer M."/>
            <person name="Noegel A.A."/>
            <person name="Schaap P."/>
            <person name="Gloeckner G."/>
        </authorList>
    </citation>
    <scope>NUCLEOTIDE SEQUENCE [LARGE SCALE GENOMIC DNA]</scope>
    <source>
        <strain evidence="3">SH3</strain>
    </source>
</reference>
<dbReference type="OrthoDB" id="17560at2759"/>
<evidence type="ECO:0000313" key="3">
    <source>
        <dbReference type="Proteomes" id="UP000007797"/>
    </source>
</evidence>
<dbReference type="InterPro" id="IPR051049">
    <property type="entry name" value="Dienelactone_hydrolase-like"/>
</dbReference>
<dbReference type="EMBL" id="GL883013">
    <property type="protein sequence ID" value="EGG19803.1"/>
    <property type="molecule type" value="Genomic_DNA"/>
</dbReference>
<organism evidence="2 3">
    <name type="scientific">Cavenderia fasciculata</name>
    <name type="common">Slime mold</name>
    <name type="synonym">Dictyostelium fasciculatum</name>
    <dbReference type="NCBI Taxonomy" id="261658"/>
    <lineage>
        <taxon>Eukaryota</taxon>
        <taxon>Amoebozoa</taxon>
        <taxon>Evosea</taxon>
        <taxon>Eumycetozoa</taxon>
        <taxon>Dictyostelia</taxon>
        <taxon>Acytosteliales</taxon>
        <taxon>Cavenderiaceae</taxon>
        <taxon>Cavenderia</taxon>
    </lineage>
</organism>
<dbReference type="STRING" id="1054147.F4PX00"/>
<dbReference type="AlphaFoldDB" id="F4PX00"/>
<dbReference type="InterPro" id="IPR002925">
    <property type="entry name" value="Dienelactn_hydro"/>
</dbReference>